<evidence type="ECO:0000256" key="4">
    <source>
        <dbReference type="ARBA" id="ARBA00022692"/>
    </source>
</evidence>
<dbReference type="InterPro" id="IPR035906">
    <property type="entry name" value="MetI-like_sf"/>
</dbReference>
<keyword evidence="5 7" id="KW-1133">Transmembrane helix</keyword>
<name>A0A4U8QCJ8_9FIRM</name>
<evidence type="ECO:0000256" key="3">
    <source>
        <dbReference type="ARBA" id="ARBA00022475"/>
    </source>
</evidence>
<evidence type="ECO:0000256" key="2">
    <source>
        <dbReference type="ARBA" id="ARBA00022448"/>
    </source>
</evidence>
<comment type="caution">
    <text evidence="9">The sequence shown here is derived from an EMBL/GenBank/DDBJ whole genome shotgun (WGS) entry which is preliminary data.</text>
</comment>
<evidence type="ECO:0000256" key="5">
    <source>
        <dbReference type="ARBA" id="ARBA00022989"/>
    </source>
</evidence>
<dbReference type="GO" id="GO:0055085">
    <property type="term" value="P:transmembrane transport"/>
    <property type="evidence" value="ECO:0007669"/>
    <property type="project" value="InterPro"/>
</dbReference>
<feature type="transmembrane region" description="Helical" evidence="7">
    <location>
        <begin position="119"/>
        <end position="139"/>
    </location>
</feature>
<keyword evidence="10" id="KW-1185">Reference proteome</keyword>
<dbReference type="SUPFAM" id="SSF161098">
    <property type="entry name" value="MetI-like"/>
    <property type="match status" value="1"/>
</dbReference>
<gene>
    <name evidence="9" type="primary">araQ_9</name>
    <name evidence="9" type="ORF">DSM106044_00831</name>
</gene>
<evidence type="ECO:0000313" key="9">
    <source>
        <dbReference type="EMBL" id="TLD02264.1"/>
    </source>
</evidence>
<sequence length="302" mass="33884">MNKKEWSRFVNSSLGDKIFIIMVYVVLTAVFLIVVLPLVYIVSASFSDPQAVVSGKVFLFPVNPTLRGYAAVFKNTKIMNGFFNSILYTAVGVVVNLVMTMLCAYPLSRREFAARNKLAMLFVFTMYFSGGLVPTYMVVQKLGLIDSRLAMIIPSAMSTYNMIICRTYMVNSIPDEMYEAASIDGCTPFKYLLRIVTPLCKPILAVLTLYYGVAKWNSYFDAMLYLKDQKLQPLTIIMREILIQNQIDYTMISDVSSVAAQRGLTDLLKYSTIVVASLPVLLIYPFVQKHFVKGVMIGAVKG</sequence>
<dbReference type="InterPro" id="IPR000515">
    <property type="entry name" value="MetI-like"/>
</dbReference>
<dbReference type="PROSITE" id="PS50928">
    <property type="entry name" value="ABC_TM1"/>
    <property type="match status" value="1"/>
</dbReference>
<keyword evidence="4 7" id="KW-0812">Transmembrane</keyword>
<protein>
    <submittedName>
        <fullName evidence="9">L-arabinose transport system permease protein AraQ</fullName>
    </submittedName>
</protein>
<dbReference type="Proteomes" id="UP000306509">
    <property type="component" value="Unassembled WGS sequence"/>
</dbReference>
<keyword evidence="2 7" id="KW-0813">Transport</keyword>
<dbReference type="Gene3D" id="1.10.3720.10">
    <property type="entry name" value="MetI-like"/>
    <property type="match status" value="1"/>
</dbReference>
<dbReference type="RefSeq" id="WP_027296712.1">
    <property type="nucleotide sequence ID" value="NZ_CABMJZ010000070.1"/>
</dbReference>
<feature type="transmembrane region" description="Helical" evidence="7">
    <location>
        <begin position="191"/>
        <end position="213"/>
    </location>
</feature>
<dbReference type="Pfam" id="PF00528">
    <property type="entry name" value="BPD_transp_1"/>
    <property type="match status" value="1"/>
</dbReference>
<organism evidence="9 10">
    <name type="scientific">Robinsoniella peoriensis</name>
    <dbReference type="NCBI Taxonomy" id="180332"/>
    <lineage>
        <taxon>Bacteria</taxon>
        <taxon>Bacillati</taxon>
        <taxon>Bacillota</taxon>
        <taxon>Clostridia</taxon>
        <taxon>Lachnospirales</taxon>
        <taxon>Lachnospiraceae</taxon>
        <taxon>Robinsoniella</taxon>
    </lineage>
</organism>
<comment type="similarity">
    <text evidence="7">Belongs to the binding-protein-dependent transport system permease family.</text>
</comment>
<evidence type="ECO:0000313" key="10">
    <source>
        <dbReference type="Proteomes" id="UP000306509"/>
    </source>
</evidence>
<proteinExistence type="inferred from homology"/>
<feature type="domain" description="ABC transmembrane type-1" evidence="8">
    <location>
        <begin position="82"/>
        <end position="276"/>
    </location>
</feature>
<comment type="subcellular location">
    <subcellularLocation>
        <location evidence="1 7">Cell membrane</location>
        <topology evidence="1 7">Multi-pass membrane protein</topology>
    </subcellularLocation>
</comment>
<dbReference type="STRING" id="180332.GCA_000797495_02003"/>
<dbReference type="PANTHER" id="PTHR43744">
    <property type="entry name" value="ABC TRANSPORTER PERMEASE PROTEIN MG189-RELATED-RELATED"/>
    <property type="match status" value="1"/>
</dbReference>
<evidence type="ECO:0000259" key="8">
    <source>
        <dbReference type="PROSITE" id="PS50928"/>
    </source>
</evidence>
<keyword evidence="6 7" id="KW-0472">Membrane</keyword>
<evidence type="ECO:0000256" key="1">
    <source>
        <dbReference type="ARBA" id="ARBA00004651"/>
    </source>
</evidence>
<evidence type="ECO:0000256" key="6">
    <source>
        <dbReference type="ARBA" id="ARBA00023136"/>
    </source>
</evidence>
<keyword evidence="3" id="KW-1003">Cell membrane</keyword>
<dbReference type="OrthoDB" id="157184at2"/>
<feature type="transmembrane region" description="Helical" evidence="7">
    <location>
        <begin position="151"/>
        <end position="170"/>
    </location>
</feature>
<dbReference type="EMBL" id="QGQD01000019">
    <property type="protein sequence ID" value="TLD02264.1"/>
    <property type="molecule type" value="Genomic_DNA"/>
</dbReference>
<dbReference type="CDD" id="cd06261">
    <property type="entry name" value="TM_PBP2"/>
    <property type="match status" value="1"/>
</dbReference>
<dbReference type="PANTHER" id="PTHR43744:SF9">
    <property type="entry name" value="POLYGALACTURONAN_RHAMNOGALACTURONAN TRANSPORT SYSTEM PERMEASE PROTEIN YTCP"/>
    <property type="match status" value="1"/>
</dbReference>
<dbReference type="GO" id="GO:0005886">
    <property type="term" value="C:plasma membrane"/>
    <property type="evidence" value="ECO:0007669"/>
    <property type="project" value="UniProtKB-SubCell"/>
</dbReference>
<accession>A0A4U8QCJ8</accession>
<feature type="transmembrane region" description="Helical" evidence="7">
    <location>
        <begin position="86"/>
        <end position="107"/>
    </location>
</feature>
<reference evidence="9 10" key="1">
    <citation type="journal article" date="2019" name="Anaerobe">
        <title>Detection of Robinsoniella peoriensis in multiple bone samples of a trauma patient.</title>
        <authorList>
            <person name="Schrottner P."/>
            <person name="Hartwich K."/>
            <person name="Bunk B."/>
            <person name="Schober I."/>
            <person name="Helbig S."/>
            <person name="Rudolph W.W."/>
            <person name="Gunzer F."/>
        </authorList>
    </citation>
    <scope>NUCLEOTIDE SEQUENCE [LARGE SCALE GENOMIC DNA]</scope>
    <source>
        <strain evidence="9 10">DSM 106044</strain>
    </source>
</reference>
<feature type="transmembrane region" description="Helical" evidence="7">
    <location>
        <begin position="267"/>
        <end position="287"/>
    </location>
</feature>
<feature type="transmembrane region" description="Helical" evidence="7">
    <location>
        <begin position="21"/>
        <end position="42"/>
    </location>
</feature>
<evidence type="ECO:0000256" key="7">
    <source>
        <dbReference type="RuleBase" id="RU363032"/>
    </source>
</evidence>
<dbReference type="AlphaFoldDB" id="A0A4U8QCJ8"/>